<evidence type="ECO:0000313" key="2">
    <source>
        <dbReference type="Proteomes" id="UP000322822"/>
    </source>
</evidence>
<name>A0A5P2H1J3_9BURK</name>
<gene>
    <name evidence="1" type="ORF">FOB72_07045</name>
</gene>
<dbReference type="AlphaFoldDB" id="A0A5P2H1J3"/>
<proteinExistence type="predicted"/>
<protein>
    <submittedName>
        <fullName evidence="1">Uncharacterized protein</fullName>
    </submittedName>
</protein>
<organism evidence="1 2">
    <name type="scientific">Cupriavidus pauculus</name>
    <dbReference type="NCBI Taxonomy" id="82633"/>
    <lineage>
        <taxon>Bacteria</taxon>
        <taxon>Pseudomonadati</taxon>
        <taxon>Pseudomonadota</taxon>
        <taxon>Betaproteobacteria</taxon>
        <taxon>Burkholderiales</taxon>
        <taxon>Burkholderiaceae</taxon>
        <taxon>Cupriavidus</taxon>
    </lineage>
</organism>
<accession>A0A5P2H1J3</accession>
<evidence type="ECO:0000313" key="1">
    <source>
        <dbReference type="EMBL" id="QET01822.1"/>
    </source>
</evidence>
<dbReference type="EMBL" id="CP044065">
    <property type="protein sequence ID" value="QET01822.1"/>
    <property type="molecule type" value="Genomic_DNA"/>
</dbReference>
<reference evidence="1 2" key="1">
    <citation type="submission" date="2019-09" db="EMBL/GenBank/DDBJ databases">
        <title>FDA dAtabase for Regulatory Grade micrObial Sequences (FDA-ARGOS): Supporting development and validation of Infectious Disease Dx tests.</title>
        <authorList>
            <person name="Sciortino C."/>
            <person name="Tallon L."/>
            <person name="Sadzewicz L."/>
            <person name="Vavikolanu K."/>
            <person name="Mehta A."/>
            <person name="Aluvathingal J."/>
            <person name="Nadendla S."/>
            <person name="Nandy P."/>
            <person name="Geyer C."/>
            <person name="Yan Y."/>
            <person name="Sichtig H."/>
        </authorList>
    </citation>
    <scope>NUCLEOTIDE SEQUENCE [LARGE SCALE GENOMIC DNA]</scope>
    <source>
        <strain evidence="1 2">FDAARGOS_664</strain>
    </source>
</reference>
<dbReference type="OrthoDB" id="9906697at2"/>
<dbReference type="RefSeq" id="WP_150371871.1">
    <property type="nucleotide sequence ID" value="NZ_CP044065.1"/>
</dbReference>
<dbReference type="Proteomes" id="UP000322822">
    <property type="component" value="Chromosome 1"/>
</dbReference>
<sequence length="132" mass="15129">MMFHRFLIGSAGSDSVQEVHLIRALPQDWACLARIDTGIQSLRETRRDIPPYLLIHDRDWQQASFQPDKLIRTARKFSYDSVSEFVDLHLRQTFHEHALAVLSPAWNPTGVTRAITRAVAPSARRRRARVAA</sequence>